<keyword evidence="1" id="KW-1133">Transmembrane helix</keyword>
<reference evidence="2 3" key="1">
    <citation type="submission" date="2022-09" db="EMBL/GenBank/DDBJ databases">
        <authorList>
            <person name="Han X.L."/>
            <person name="Wang Q."/>
            <person name="Lu T."/>
        </authorList>
    </citation>
    <scope>NUCLEOTIDE SEQUENCE [LARGE SCALE GENOMIC DNA]</scope>
    <source>
        <strain evidence="2 3">WQ 127069</strain>
    </source>
</reference>
<accession>A0ABT2UG27</accession>
<dbReference type="Proteomes" id="UP001652445">
    <property type="component" value="Unassembled WGS sequence"/>
</dbReference>
<evidence type="ECO:0000256" key="1">
    <source>
        <dbReference type="SAM" id="Phobius"/>
    </source>
</evidence>
<keyword evidence="3" id="KW-1185">Reference proteome</keyword>
<proteinExistence type="predicted"/>
<keyword evidence="1" id="KW-0472">Membrane</keyword>
<dbReference type="EMBL" id="JAOQIO010000033">
    <property type="protein sequence ID" value="MCU6792624.1"/>
    <property type="molecule type" value="Genomic_DNA"/>
</dbReference>
<organism evidence="2 3">
    <name type="scientific">Paenibacillus baimaensis</name>
    <dbReference type="NCBI Taxonomy" id="2982185"/>
    <lineage>
        <taxon>Bacteria</taxon>
        <taxon>Bacillati</taxon>
        <taxon>Bacillota</taxon>
        <taxon>Bacilli</taxon>
        <taxon>Bacillales</taxon>
        <taxon>Paenibacillaceae</taxon>
        <taxon>Paenibacillus</taxon>
    </lineage>
</organism>
<feature type="transmembrane region" description="Helical" evidence="1">
    <location>
        <begin position="33"/>
        <end position="52"/>
    </location>
</feature>
<sequence>MNTNKVNFYLGIGEFIFAFLFIGLLFLDIHPENIWTKICLGISAVAFIYNGTSKLKKQSRNRSR</sequence>
<keyword evidence="1" id="KW-0812">Transmembrane</keyword>
<evidence type="ECO:0000313" key="3">
    <source>
        <dbReference type="Proteomes" id="UP001652445"/>
    </source>
</evidence>
<comment type="caution">
    <text evidence="2">The sequence shown here is derived from an EMBL/GenBank/DDBJ whole genome shotgun (WGS) entry which is preliminary data.</text>
</comment>
<name>A0ABT2UG27_9BACL</name>
<gene>
    <name evidence="2" type="ORF">OB236_10880</name>
</gene>
<feature type="transmembrane region" description="Helical" evidence="1">
    <location>
        <begin position="7"/>
        <end position="27"/>
    </location>
</feature>
<dbReference type="RefSeq" id="WP_262684007.1">
    <property type="nucleotide sequence ID" value="NZ_JAOQIO010000033.1"/>
</dbReference>
<protein>
    <submittedName>
        <fullName evidence="2">Uncharacterized protein</fullName>
    </submittedName>
</protein>
<evidence type="ECO:0000313" key="2">
    <source>
        <dbReference type="EMBL" id="MCU6792624.1"/>
    </source>
</evidence>